<dbReference type="AlphaFoldDB" id="A0A0F4ZGF1"/>
<dbReference type="EMBL" id="LAEV01000947">
    <property type="protein sequence ID" value="KKA29176.1"/>
    <property type="molecule type" value="Genomic_DNA"/>
</dbReference>
<feature type="domain" description="GH18" evidence="3">
    <location>
        <begin position="29"/>
        <end position="364"/>
    </location>
</feature>
<evidence type="ECO:0000313" key="5">
    <source>
        <dbReference type="Proteomes" id="UP000033483"/>
    </source>
</evidence>
<dbReference type="Proteomes" id="UP000033483">
    <property type="component" value="Unassembled WGS sequence"/>
</dbReference>
<accession>A0A0F4ZGF1</accession>
<protein>
    <recommendedName>
        <fullName evidence="2">chitinase</fullName>
        <ecNumber evidence="2">3.2.1.14</ecNumber>
    </recommendedName>
</protein>
<dbReference type="InterPro" id="IPR029070">
    <property type="entry name" value="Chitinase_insertion_sf"/>
</dbReference>
<keyword evidence="5" id="KW-1185">Reference proteome</keyword>
<dbReference type="GO" id="GO:0008843">
    <property type="term" value="F:endochitinase activity"/>
    <property type="evidence" value="ECO:0007669"/>
    <property type="project" value="UniProtKB-EC"/>
</dbReference>
<dbReference type="InterPro" id="IPR011583">
    <property type="entry name" value="Chitinase_II/V-like_cat"/>
</dbReference>
<comment type="caution">
    <text evidence="4">The sequence shown here is derived from an EMBL/GenBank/DDBJ whole genome shotgun (WGS) entry which is preliminary data.</text>
</comment>
<evidence type="ECO:0000313" key="4">
    <source>
        <dbReference type="EMBL" id="KKA29176.1"/>
    </source>
</evidence>
<gene>
    <name evidence="4" type="ORF">TD95_004318</name>
</gene>
<proteinExistence type="inferred from homology"/>
<dbReference type="Pfam" id="PF00704">
    <property type="entry name" value="Glyco_hydro_18"/>
    <property type="match status" value="1"/>
</dbReference>
<dbReference type="PROSITE" id="PS51910">
    <property type="entry name" value="GH18_2"/>
    <property type="match status" value="1"/>
</dbReference>
<evidence type="ECO:0000259" key="3">
    <source>
        <dbReference type="PROSITE" id="PS51910"/>
    </source>
</evidence>
<dbReference type="GO" id="GO:0008061">
    <property type="term" value="F:chitin binding"/>
    <property type="evidence" value="ECO:0007669"/>
    <property type="project" value="InterPro"/>
</dbReference>
<dbReference type="GO" id="GO:0005975">
    <property type="term" value="P:carbohydrate metabolic process"/>
    <property type="evidence" value="ECO:0007669"/>
    <property type="project" value="InterPro"/>
</dbReference>
<dbReference type="SUPFAM" id="SSF51445">
    <property type="entry name" value="(Trans)glycosidases"/>
    <property type="match status" value="1"/>
</dbReference>
<evidence type="ECO:0000256" key="1">
    <source>
        <dbReference type="ARBA" id="ARBA00008682"/>
    </source>
</evidence>
<sequence>MSSSDTLTDEQVKMYRKAVFRSDLWPKMKVNAIYYATSTLEDLIPPTELDYSYLNHINYGFSRLQPDGSILLGNEFIDCEIPVMSCTGYIGALLSMKKTYPYLRVCLTVGGAESDENFRIVAGDCEKRKLFAQAAVEIVRSSGLDGIDIAWRYPSSPTEGRDLVALLREIYEQFKADDYIITVLLPGSRAVLDMIDLSEMSKVVDLLNLACYNFFERSYDDGPLVSCHASQLNSANKESQTSVTSIVRHVLSRGVPPQKILLGVPAYGQKFQDCTVIGSPCTGWELVKYRNIPKNGTELYYPGPVAATCLSDHGNIISYDNLATVKKKAEFCLNTKLAGMFYWTGLYDSRTSSNSLMKAGFDVLHMDPTRI</sequence>
<evidence type="ECO:0000256" key="2">
    <source>
        <dbReference type="ARBA" id="ARBA00012729"/>
    </source>
</evidence>
<dbReference type="GO" id="GO:0006032">
    <property type="term" value="P:chitin catabolic process"/>
    <property type="evidence" value="ECO:0007669"/>
    <property type="project" value="TreeGrafter"/>
</dbReference>
<dbReference type="PANTHER" id="PTHR11177">
    <property type="entry name" value="CHITINASE"/>
    <property type="match status" value="1"/>
</dbReference>
<name>A0A0F4ZGF1_9PEZI</name>
<dbReference type="PANTHER" id="PTHR11177:SF228">
    <property type="entry name" value="CHITINASE"/>
    <property type="match status" value="1"/>
</dbReference>
<reference evidence="4 5" key="1">
    <citation type="submission" date="2015-03" db="EMBL/GenBank/DDBJ databases">
        <authorList>
            <person name="Radwan O."/>
            <person name="Al-Naeli F.A."/>
            <person name="Rendon G.A."/>
            <person name="Fields C."/>
        </authorList>
    </citation>
    <scope>NUCLEOTIDE SEQUENCE [LARGE SCALE GENOMIC DNA]</scope>
    <source>
        <strain evidence="4">CR-DP1</strain>
    </source>
</reference>
<organism evidence="4 5">
    <name type="scientific">Thielaviopsis punctulata</name>
    <dbReference type="NCBI Taxonomy" id="72032"/>
    <lineage>
        <taxon>Eukaryota</taxon>
        <taxon>Fungi</taxon>
        <taxon>Dikarya</taxon>
        <taxon>Ascomycota</taxon>
        <taxon>Pezizomycotina</taxon>
        <taxon>Sordariomycetes</taxon>
        <taxon>Hypocreomycetidae</taxon>
        <taxon>Microascales</taxon>
        <taxon>Ceratocystidaceae</taxon>
        <taxon>Thielaviopsis</taxon>
    </lineage>
</organism>
<dbReference type="SMART" id="SM00636">
    <property type="entry name" value="Glyco_18"/>
    <property type="match status" value="1"/>
</dbReference>
<comment type="similarity">
    <text evidence="1">Belongs to the glycosyl hydrolase 18 family. Chitinase class V subfamily.</text>
</comment>
<dbReference type="OrthoDB" id="76388at2759"/>
<dbReference type="InterPro" id="IPR017853">
    <property type="entry name" value="GH"/>
</dbReference>
<dbReference type="InterPro" id="IPR001223">
    <property type="entry name" value="Glyco_hydro18_cat"/>
</dbReference>
<dbReference type="GO" id="GO:0005576">
    <property type="term" value="C:extracellular region"/>
    <property type="evidence" value="ECO:0007669"/>
    <property type="project" value="TreeGrafter"/>
</dbReference>
<dbReference type="EC" id="3.2.1.14" evidence="2"/>
<dbReference type="Gene3D" id="3.20.20.80">
    <property type="entry name" value="Glycosidases"/>
    <property type="match status" value="1"/>
</dbReference>
<dbReference type="InterPro" id="IPR050314">
    <property type="entry name" value="Glycosyl_Hydrlase_18"/>
</dbReference>
<dbReference type="Gene3D" id="3.10.50.10">
    <property type="match status" value="1"/>
</dbReference>